<feature type="region of interest" description="Disordered" evidence="1">
    <location>
        <begin position="25"/>
        <end position="64"/>
    </location>
</feature>
<evidence type="ECO:0000256" key="1">
    <source>
        <dbReference type="SAM" id="MobiDB-lite"/>
    </source>
</evidence>
<evidence type="ECO:0000313" key="2">
    <source>
        <dbReference type="EMBL" id="OTZ33629.1"/>
    </source>
</evidence>
<accession>A0A9X6G3X2</accession>
<sequence length="64" mass="6520">MQAVFCSVSSRCFWAIGGAPAPKLEADGDHGGAPTYTHGHFPAPKLESHENTGALANTEPGGGI</sequence>
<proteinExistence type="predicted"/>
<dbReference type="EMBL" id="NFEA01000035">
    <property type="protein sequence ID" value="OTZ33629.1"/>
    <property type="molecule type" value="Genomic_DNA"/>
</dbReference>
<gene>
    <name evidence="2" type="ORF">BK761_12915</name>
</gene>
<organism evidence="2 3">
    <name type="scientific">Bacillus thuringiensis subsp. darmstadiensis</name>
    <dbReference type="NCBI Taxonomy" id="132264"/>
    <lineage>
        <taxon>Bacteria</taxon>
        <taxon>Bacillati</taxon>
        <taxon>Bacillota</taxon>
        <taxon>Bacilli</taxon>
        <taxon>Bacillales</taxon>
        <taxon>Bacillaceae</taxon>
        <taxon>Bacillus</taxon>
        <taxon>Bacillus cereus group</taxon>
    </lineage>
</organism>
<comment type="caution">
    <text evidence="2">The sequence shown here is derived from an EMBL/GenBank/DDBJ whole genome shotgun (WGS) entry which is preliminary data.</text>
</comment>
<dbReference type="AlphaFoldDB" id="A0A9X6G3X2"/>
<evidence type="ECO:0000313" key="3">
    <source>
        <dbReference type="Proteomes" id="UP000195217"/>
    </source>
</evidence>
<dbReference type="Proteomes" id="UP000195217">
    <property type="component" value="Unassembled WGS sequence"/>
</dbReference>
<name>A0A9X6G3X2_BACUD</name>
<protein>
    <submittedName>
        <fullName evidence="2">Group-specific protein</fullName>
    </submittedName>
</protein>
<reference evidence="2 3" key="1">
    <citation type="submission" date="2016-10" db="EMBL/GenBank/DDBJ databases">
        <title>Comparative genomics of Bacillus thuringiensis reveals a path to pathogens against multiple invertebrate hosts.</title>
        <authorList>
            <person name="Zheng J."/>
            <person name="Gao Q."/>
            <person name="Liu H."/>
            <person name="Peng D."/>
            <person name="Ruan L."/>
            <person name="Sun M."/>
        </authorList>
    </citation>
    <scope>NUCLEOTIDE SEQUENCE [LARGE SCALE GENOMIC DNA]</scope>
    <source>
        <strain evidence="2">BGSC 4M3</strain>
    </source>
</reference>